<dbReference type="AlphaFoldDB" id="A0AA86NES7"/>
<dbReference type="Gene3D" id="3.40.50.300">
    <property type="entry name" value="P-loop containing nucleotide triphosphate hydrolases"/>
    <property type="match status" value="1"/>
</dbReference>
<dbReference type="GO" id="GO:0016301">
    <property type="term" value="F:kinase activity"/>
    <property type="evidence" value="ECO:0007669"/>
    <property type="project" value="UniProtKB-KW"/>
</dbReference>
<dbReference type="Proteomes" id="UP001642409">
    <property type="component" value="Unassembled WGS sequence"/>
</dbReference>
<protein>
    <submittedName>
        <fullName evidence="1">Nicotinamide riboside kinase 2</fullName>
    </submittedName>
    <submittedName>
        <fullName evidence="2">Nicotinamide_riboside kinase 2</fullName>
    </submittedName>
</protein>
<sequence>MKIFINGLSCSGKSTLSMKLAEQLNYKIIHTDDYYIDGYEGNWDEPQAFQINKLIEDINSQNDLIVEGIMSYFCVTLISNKENFKLIYIDQTIEKCFERRSKRKQALCCEQEYFQTIVIPGYQKYCKNLFNELKEIVQYEIIDMKSD</sequence>
<dbReference type="SUPFAM" id="SSF52540">
    <property type="entry name" value="P-loop containing nucleoside triphosphate hydrolases"/>
    <property type="match status" value="1"/>
</dbReference>
<evidence type="ECO:0000313" key="1">
    <source>
        <dbReference type="EMBL" id="CAI9918259.1"/>
    </source>
</evidence>
<reference evidence="1" key="1">
    <citation type="submission" date="2023-06" db="EMBL/GenBank/DDBJ databases">
        <authorList>
            <person name="Kurt Z."/>
        </authorList>
    </citation>
    <scope>NUCLEOTIDE SEQUENCE</scope>
</reference>
<evidence type="ECO:0000313" key="2">
    <source>
        <dbReference type="EMBL" id="CAL6041218.1"/>
    </source>
</evidence>
<comment type="caution">
    <text evidence="1">The sequence shown here is derived from an EMBL/GenBank/DDBJ whole genome shotgun (WGS) entry which is preliminary data.</text>
</comment>
<dbReference type="Pfam" id="PF13238">
    <property type="entry name" value="AAA_18"/>
    <property type="match status" value="1"/>
</dbReference>
<evidence type="ECO:0000313" key="3">
    <source>
        <dbReference type="Proteomes" id="UP001642409"/>
    </source>
</evidence>
<gene>
    <name evidence="2" type="ORF">HINF_LOCUS38871</name>
    <name evidence="1" type="ORF">HINF_LOCUS5904</name>
</gene>
<keyword evidence="1" id="KW-0808">Transferase</keyword>
<dbReference type="EMBL" id="CATOUU010000154">
    <property type="protein sequence ID" value="CAI9918259.1"/>
    <property type="molecule type" value="Genomic_DNA"/>
</dbReference>
<dbReference type="PANTHER" id="PTHR37816">
    <property type="entry name" value="YALI0E33011P"/>
    <property type="match status" value="1"/>
</dbReference>
<reference evidence="2 3" key="2">
    <citation type="submission" date="2024-07" db="EMBL/GenBank/DDBJ databases">
        <authorList>
            <person name="Akdeniz Z."/>
        </authorList>
    </citation>
    <scope>NUCLEOTIDE SEQUENCE [LARGE SCALE GENOMIC DNA]</scope>
</reference>
<dbReference type="EMBL" id="CAXDID020000149">
    <property type="protein sequence ID" value="CAL6041218.1"/>
    <property type="molecule type" value="Genomic_DNA"/>
</dbReference>
<organism evidence="1">
    <name type="scientific">Hexamita inflata</name>
    <dbReference type="NCBI Taxonomy" id="28002"/>
    <lineage>
        <taxon>Eukaryota</taxon>
        <taxon>Metamonada</taxon>
        <taxon>Diplomonadida</taxon>
        <taxon>Hexamitidae</taxon>
        <taxon>Hexamitinae</taxon>
        <taxon>Hexamita</taxon>
    </lineage>
</organism>
<keyword evidence="3" id="KW-1185">Reference proteome</keyword>
<proteinExistence type="predicted"/>
<accession>A0AA86NES7</accession>
<name>A0AA86NES7_9EUKA</name>
<dbReference type="InterPro" id="IPR027417">
    <property type="entry name" value="P-loop_NTPase"/>
</dbReference>
<keyword evidence="1" id="KW-0418">Kinase</keyword>
<dbReference type="PANTHER" id="PTHR37816:SF2">
    <property type="entry name" value="DNA TOPOLOGY MODULATION PROTEIN FLAR-RELATED PROTEIN"/>
    <property type="match status" value="1"/>
</dbReference>
<dbReference type="InterPro" id="IPR052922">
    <property type="entry name" value="Cytidylate_Kinase-2"/>
</dbReference>